<dbReference type="RefSeq" id="WP_162936800.1">
    <property type="nucleotide sequence ID" value="NZ_LT009749.1"/>
</dbReference>
<dbReference type="InterPro" id="IPR012309">
    <property type="entry name" value="DNA_ligase_ATP-dep_C"/>
</dbReference>
<gene>
    <name evidence="3" type="ORF">AGR7C_Lc10013</name>
</gene>
<dbReference type="EMBL" id="FBWG01000027">
    <property type="protein sequence ID" value="CUX39303.1"/>
    <property type="molecule type" value="Genomic_DNA"/>
</dbReference>
<dbReference type="GO" id="GO:0003910">
    <property type="term" value="F:DNA ligase (ATP) activity"/>
    <property type="evidence" value="ECO:0007669"/>
    <property type="project" value="UniProtKB-EC"/>
</dbReference>
<accession>A0A1S7QMN8</accession>
<dbReference type="GO" id="GO:0006281">
    <property type="term" value="P:DNA repair"/>
    <property type="evidence" value="ECO:0007669"/>
    <property type="project" value="InterPro"/>
</dbReference>
<reference evidence="3 4" key="1">
    <citation type="submission" date="2016-01" db="EMBL/GenBank/DDBJ databases">
        <authorList>
            <person name="Oliw E.H."/>
        </authorList>
    </citation>
    <scope>NUCLEOTIDE SEQUENCE [LARGE SCALE GENOMIC DNA]</scope>
    <source>
        <strain evidence="3 4">Zutra 3-1</strain>
    </source>
</reference>
<dbReference type="Proteomes" id="UP000191987">
    <property type="component" value="Unassembled WGS sequence"/>
</dbReference>
<dbReference type="EC" id="6.5.1.1" evidence="1"/>
<evidence type="ECO:0000313" key="4">
    <source>
        <dbReference type="Proteomes" id="UP000191987"/>
    </source>
</evidence>
<sequence length="130" mass="14289">MGDWLKNKCAQSDSVFIVGYESSSSLVGGIGTLLLAANNGDEIVYADSVGAGFREAQATNLRVTLDRLKRKRSPLACNGSRKDIVWALPTILAEIHCRGWTHEGKLRHASFKGVRDVQDNTDVFRIEDVL</sequence>
<dbReference type="SUPFAM" id="SSF50249">
    <property type="entry name" value="Nucleic acid-binding proteins"/>
    <property type="match status" value="1"/>
</dbReference>
<dbReference type="Pfam" id="PF04679">
    <property type="entry name" value="DNA_ligase_A_C"/>
    <property type="match status" value="1"/>
</dbReference>
<evidence type="ECO:0000313" key="3">
    <source>
        <dbReference type="EMBL" id="CUX39303.1"/>
    </source>
</evidence>
<evidence type="ECO:0000256" key="1">
    <source>
        <dbReference type="ARBA" id="ARBA00012727"/>
    </source>
</evidence>
<dbReference type="GO" id="GO:0006310">
    <property type="term" value="P:DNA recombination"/>
    <property type="evidence" value="ECO:0007669"/>
    <property type="project" value="InterPro"/>
</dbReference>
<dbReference type="Gene3D" id="2.40.50.140">
    <property type="entry name" value="Nucleic acid-binding proteins"/>
    <property type="match status" value="1"/>
</dbReference>
<feature type="domain" description="DNA ligase ATP-dependent C-terminal" evidence="2">
    <location>
        <begin position="28"/>
        <end position="116"/>
    </location>
</feature>
<protein>
    <recommendedName>
        <fullName evidence="1">DNA ligase (ATP)</fullName>
        <ecNumber evidence="1">6.5.1.1</ecNumber>
    </recommendedName>
</protein>
<proteinExistence type="predicted"/>
<dbReference type="AlphaFoldDB" id="A0A1S7QMN8"/>
<evidence type="ECO:0000259" key="2">
    <source>
        <dbReference type="Pfam" id="PF04679"/>
    </source>
</evidence>
<keyword evidence="3" id="KW-0436">Ligase</keyword>
<dbReference type="InterPro" id="IPR012340">
    <property type="entry name" value="NA-bd_OB-fold"/>
</dbReference>
<organism evidence="3 4">
    <name type="scientific">Agrobacterium deltaense Zutra 3/1</name>
    <dbReference type="NCBI Taxonomy" id="1183427"/>
    <lineage>
        <taxon>Bacteria</taxon>
        <taxon>Pseudomonadati</taxon>
        <taxon>Pseudomonadota</taxon>
        <taxon>Alphaproteobacteria</taxon>
        <taxon>Hyphomicrobiales</taxon>
        <taxon>Rhizobiaceae</taxon>
        <taxon>Rhizobium/Agrobacterium group</taxon>
        <taxon>Agrobacterium</taxon>
    </lineage>
</organism>
<name>A0A1S7QMN8_9HYPH</name>
<dbReference type="CDD" id="cd07971">
    <property type="entry name" value="OBF_DNA_ligase_LigD"/>
    <property type="match status" value="1"/>
</dbReference>